<keyword evidence="1" id="KW-0472">Membrane</keyword>
<accession>A0A366IWT3</accession>
<evidence type="ECO:0000256" key="1">
    <source>
        <dbReference type="SAM" id="Phobius"/>
    </source>
</evidence>
<dbReference type="EMBL" id="QNSE01000019">
    <property type="protein sequence ID" value="RBP78529.1"/>
    <property type="molecule type" value="Genomic_DNA"/>
</dbReference>
<keyword evidence="1" id="KW-0812">Transmembrane</keyword>
<protein>
    <submittedName>
        <fullName evidence="2">Uncharacterized protein</fullName>
    </submittedName>
</protein>
<keyword evidence="3" id="KW-1185">Reference proteome</keyword>
<dbReference type="Proteomes" id="UP000252792">
    <property type="component" value="Unassembled WGS sequence"/>
</dbReference>
<sequence>MKSKIKENYRDTYTVALATGAYLAVICLTFDKQIRSLSEENAAAIGSFLGGIFAPLAFFILLAQFATSQANTRNDIKKDREREDEKKRIAQPIFKINKIKYRYKEIPSDSFIPRSEELKWKKSNKIEFEFKNIGKNARNINIELISKPDLNYLIELEETLDYSEKKEIIKEIPEILINTQYIEVKIHYLDINNEINFQAFSASLCINTSTKTLDSKVITTSNSFEK</sequence>
<feature type="transmembrane region" description="Helical" evidence="1">
    <location>
        <begin position="42"/>
        <end position="66"/>
    </location>
</feature>
<name>A0A366IWT3_9GAMM</name>
<keyword evidence="1" id="KW-1133">Transmembrane helix</keyword>
<dbReference type="OrthoDB" id="7408523at2"/>
<proteinExistence type="predicted"/>
<comment type="caution">
    <text evidence="2">The sequence shown here is derived from an EMBL/GenBank/DDBJ whole genome shotgun (WGS) entry which is preliminary data.</text>
</comment>
<feature type="transmembrane region" description="Helical" evidence="1">
    <location>
        <begin position="12"/>
        <end position="30"/>
    </location>
</feature>
<dbReference type="AlphaFoldDB" id="A0A366IWT3"/>
<gene>
    <name evidence="2" type="ORF">DFP80_11925</name>
</gene>
<dbReference type="RefSeq" id="WP_113918397.1">
    <property type="nucleotide sequence ID" value="NZ_QNSE01000019.1"/>
</dbReference>
<evidence type="ECO:0000313" key="2">
    <source>
        <dbReference type="EMBL" id="RBP78529.1"/>
    </source>
</evidence>
<reference evidence="2 3" key="1">
    <citation type="submission" date="2018-06" db="EMBL/GenBank/DDBJ databases">
        <title>Genomic Encyclopedia of Type Strains, Phase III (KMG-III): the genomes of soil and plant-associated and newly described type strains.</title>
        <authorList>
            <person name="Whitman W."/>
        </authorList>
    </citation>
    <scope>NUCLEOTIDE SEQUENCE [LARGE SCALE GENOMIC DNA]</scope>
    <source>
        <strain evidence="2 3">CECT 7377</strain>
    </source>
</reference>
<organism evidence="2 3">
    <name type="scientific">Marinomonas rhizomae</name>
    <dbReference type="NCBI Taxonomy" id="491948"/>
    <lineage>
        <taxon>Bacteria</taxon>
        <taxon>Pseudomonadati</taxon>
        <taxon>Pseudomonadota</taxon>
        <taxon>Gammaproteobacteria</taxon>
        <taxon>Oceanospirillales</taxon>
        <taxon>Oceanospirillaceae</taxon>
        <taxon>Marinomonas</taxon>
    </lineage>
</organism>
<evidence type="ECO:0000313" key="3">
    <source>
        <dbReference type="Proteomes" id="UP000252792"/>
    </source>
</evidence>